<dbReference type="PANTHER" id="PTHR47219:SF20">
    <property type="entry name" value="TBC1 DOMAIN FAMILY MEMBER 2B"/>
    <property type="match status" value="1"/>
</dbReference>
<dbReference type="Gene3D" id="1.10.472.80">
    <property type="entry name" value="Ypt/Rab-GAP domain of gyp1p, domain 3"/>
    <property type="match status" value="1"/>
</dbReference>
<dbReference type="SUPFAM" id="SSF47473">
    <property type="entry name" value="EF-hand"/>
    <property type="match status" value="1"/>
</dbReference>
<reference evidence="4" key="1">
    <citation type="journal article" date="2020" name="J. Eukaryot. Microbiol.">
        <title>De novo Sequencing, Assembly and Annotation of the Transcriptome for the Free-Living Testate Amoeba Arcella intermedia.</title>
        <authorList>
            <person name="Ribeiro G.M."/>
            <person name="Porfirio-Sousa A.L."/>
            <person name="Maurer-Alcala X.X."/>
            <person name="Katz L.A."/>
            <person name="Lahr D.J.G."/>
        </authorList>
    </citation>
    <scope>NUCLEOTIDE SEQUENCE</scope>
</reference>
<dbReference type="SUPFAM" id="SSF47923">
    <property type="entry name" value="Ypt/Rab-GAP domain of gyp1p"/>
    <property type="match status" value="2"/>
</dbReference>
<dbReference type="PROSITE" id="PS50086">
    <property type="entry name" value="TBC_RABGAP"/>
    <property type="match status" value="1"/>
</dbReference>
<dbReference type="InterPro" id="IPR050302">
    <property type="entry name" value="Rab_GAP_TBC_domain"/>
</dbReference>
<accession>A0A6B2KYX1</accession>
<dbReference type="InterPro" id="IPR004182">
    <property type="entry name" value="GRAM"/>
</dbReference>
<keyword evidence="2" id="KW-0812">Transmembrane</keyword>
<dbReference type="InterPro" id="IPR000195">
    <property type="entry name" value="Rab-GAP-TBC_dom"/>
</dbReference>
<dbReference type="SMART" id="SM00164">
    <property type="entry name" value="TBC"/>
    <property type="match status" value="1"/>
</dbReference>
<evidence type="ECO:0000256" key="2">
    <source>
        <dbReference type="SAM" id="Phobius"/>
    </source>
</evidence>
<dbReference type="AlphaFoldDB" id="A0A6B2KYX1"/>
<name>A0A6B2KYX1_9EUKA</name>
<dbReference type="Pfam" id="PF02893">
    <property type="entry name" value="GRAM"/>
    <property type="match status" value="1"/>
</dbReference>
<organism evidence="4">
    <name type="scientific">Arcella intermedia</name>
    <dbReference type="NCBI Taxonomy" id="1963864"/>
    <lineage>
        <taxon>Eukaryota</taxon>
        <taxon>Amoebozoa</taxon>
        <taxon>Tubulinea</taxon>
        <taxon>Elardia</taxon>
        <taxon>Arcellinida</taxon>
        <taxon>Sphaerothecina</taxon>
        <taxon>Arcellidae</taxon>
        <taxon>Arcella</taxon>
    </lineage>
</organism>
<dbReference type="Pfam" id="PF00566">
    <property type="entry name" value="RabGAP-TBC"/>
    <property type="match status" value="1"/>
</dbReference>
<keyword evidence="2" id="KW-1133">Transmembrane helix</keyword>
<dbReference type="Gene3D" id="1.10.8.270">
    <property type="entry name" value="putative rabgap domain of human tbc1 domain family member 14 like domains"/>
    <property type="match status" value="1"/>
</dbReference>
<protein>
    <recommendedName>
        <fullName evidence="3">Rab-GAP TBC domain-containing protein</fullName>
    </recommendedName>
</protein>
<keyword evidence="2" id="KW-0472">Membrane</keyword>
<dbReference type="InterPro" id="IPR011992">
    <property type="entry name" value="EF-hand-dom_pair"/>
</dbReference>
<dbReference type="GO" id="GO:0031267">
    <property type="term" value="F:small GTPase binding"/>
    <property type="evidence" value="ECO:0007669"/>
    <property type="project" value="TreeGrafter"/>
</dbReference>
<feature type="domain" description="Rab-GAP TBC" evidence="3">
    <location>
        <begin position="205"/>
        <end position="393"/>
    </location>
</feature>
<proteinExistence type="predicted"/>
<dbReference type="GO" id="GO:0005096">
    <property type="term" value="F:GTPase activator activity"/>
    <property type="evidence" value="ECO:0007669"/>
    <property type="project" value="UniProtKB-KW"/>
</dbReference>
<dbReference type="InterPro" id="IPR011993">
    <property type="entry name" value="PH-like_dom_sf"/>
</dbReference>
<evidence type="ECO:0000256" key="1">
    <source>
        <dbReference type="ARBA" id="ARBA00022468"/>
    </source>
</evidence>
<dbReference type="InterPro" id="IPR035969">
    <property type="entry name" value="Rab-GAP_TBC_sf"/>
</dbReference>
<dbReference type="PANTHER" id="PTHR47219">
    <property type="entry name" value="RAB GTPASE-ACTIVATING PROTEIN 1-LIKE"/>
    <property type="match status" value="1"/>
</dbReference>
<dbReference type="FunFam" id="1.10.8.270:FF:000026">
    <property type="entry name" value="TBC (Tre-2/Bub2/Cdc16) domain family"/>
    <property type="match status" value="1"/>
</dbReference>
<evidence type="ECO:0000259" key="3">
    <source>
        <dbReference type="PROSITE" id="PS50086"/>
    </source>
</evidence>
<dbReference type="Gene3D" id="2.30.29.30">
    <property type="entry name" value="Pleckstrin-homology domain (PH domain)/Phosphotyrosine-binding domain (PTB)"/>
    <property type="match status" value="1"/>
</dbReference>
<sequence length="676" mass="78781">MAINQKIKATSSTEYIIQKQTRNDFVFEKFRIPNNEVVVADYPVAYWHFNSYARGVMILTRNFLLFGNPKIKFVLPLCRICEITKKTVVGIRESAIEMTTLHNQSFFFKMPSSERDGIYKQIMEMYSLCSNPIVPISSTLPPLKKRRNQFNLGVEILNNREHFSADYIEKQAVTEEYFEDYLNKHAIGDFGIVQTVDFHNAVRGGIPDSYRAHIWKICSGALVKEFISEKTFEQILAENEGKETYFTDIIDRDLHRSLPEHPFYHTEEGIKGLSNVLRAFSFFNPIIGYCQAMNYIAAGLLLFMSQKEAFWTLCVICEDLVPSNFRPHMIGTLLEQRIFEYLVEYFMPDVASHFSKCGVPLVLVSAPWFLCLFIGFLPLEVAFRVLDRWFCVNTDALYQVGLALIKMRKEEILQATRIDQFSAIFKEHTYDINQLLEIAWVTHFKTLPKHEMNEIKNEYQFFLIQGIHQQSKNKQIQNLMQTIDFTKDEVQILVDIWYKILPPNASGMMSYDHFVDQFHILFPFWLHLRDGDLPSKIFASLLPDDGDSLKIEQFIAGIDKIYKTNINEKWSFIKAIYGLHQSSVPKKHLVSALNVFLNLFLPMDYEQEDKVSIKVHNELLKDIEAYVDEQLIDVKTHQIITEKVDALDLIVIMKHFGVDPNILSDHFQYFLKKCKN</sequence>
<feature type="transmembrane region" description="Helical" evidence="2">
    <location>
        <begin position="358"/>
        <end position="379"/>
    </location>
</feature>
<dbReference type="EMBL" id="GIBP01000923">
    <property type="protein sequence ID" value="NDV29892.1"/>
    <property type="molecule type" value="Transcribed_RNA"/>
</dbReference>
<evidence type="ECO:0000313" key="4">
    <source>
        <dbReference type="EMBL" id="NDV29892.1"/>
    </source>
</evidence>
<keyword evidence="1" id="KW-0343">GTPase activation</keyword>